<dbReference type="OrthoDB" id="10307257at2759"/>
<feature type="compositionally biased region" description="Basic residues" evidence="1">
    <location>
        <begin position="111"/>
        <end position="128"/>
    </location>
</feature>
<sequence length="290" mass="31560">MAGASYSKLITLLACMALAQGSGQASSPPDRRAQVATDAAGLSSSAGAKRSLSAQLIARDVSAVISKRDSMTPGMTTIVQRLASRAALNKIEQAKRSVLESDYSDHERRSVRANRPKRRGSVKGRQLARRQPPQFKRTVDSNIQNSPSFVDGKLVKPASTNPSVDRFTDNDGVRTEDPHTDNDGIRTEDPHTDNDGIRTEDPHTDNDGIRTEDDRHTDNDGFNTEADRHTDNDGYNTEADRHTDYDGVHTDDNMGGGSNQQRPTNSNEANFPRLSGVAALLTAGALYRNM</sequence>
<name>A0A9W8B2T1_9FUNG</name>
<accession>A0A9W8B2T1</accession>
<gene>
    <name evidence="3" type="ORF">H4R34_001890</name>
</gene>
<protein>
    <submittedName>
        <fullName evidence="3">Uncharacterized protein</fullName>
    </submittedName>
</protein>
<dbReference type="EMBL" id="JANBQB010000106">
    <property type="protein sequence ID" value="KAJ1981951.1"/>
    <property type="molecule type" value="Genomic_DNA"/>
</dbReference>
<feature type="region of interest" description="Disordered" evidence="1">
    <location>
        <begin position="97"/>
        <end position="271"/>
    </location>
</feature>
<feature type="compositionally biased region" description="Polar residues" evidence="1">
    <location>
        <begin position="259"/>
        <end position="269"/>
    </location>
</feature>
<proteinExistence type="predicted"/>
<organism evidence="3 4">
    <name type="scientific">Dimargaris verticillata</name>
    <dbReference type="NCBI Taxonomy" id="2761393"/>
    <lineage>
        <taxon>Eukaryota</taxon>
        <taxon>Fungi</taxon>
        <taxon>Fungi incertae sedis</taxon>
        <taxon>Zoopagomycota</taxon>
        <taxon>Kickxellomycotina</taxon>
        <taxon>Dimargaritomycetes</taxon>
        <taxon>Dimargaritales</taxon>
        <taxon>Dimargaritaceae</taxon>
        <taxon>Dimargaris</taxon>
    </lineage>
</organism>
<evidence type="ECO:0000313" key="3">
    <source>
        <dbReference type="EMBL" id="KAJ1981951.1"/>
    </source>
</evidence>
<feature type="compositionally biased region" description="Basic and acidic residues" evidence="1">
    <location>
        <begin position="166"/>
        <end position="252"/>
    </location>
</feature>
<evidence type="ECO:0000256" key="2">
    <source>
        <dbReference type="SAM" id="SignalP"/>
    </source>
</evidence>
<keyword evidence="2" id="KW-0732">Signal</keyword>
<comment type="caution">
    <text evidence="3">The sequence shown here is derived from an EMBL/GenBank/DDBJ whole genome shotgun (WGS) entry which is preliminary data.</text>
</comment>
<feature type="region of interest" description="Disordered" evidence="1">
    <location>
        <begin position="21"/>
        <end position="44"/>
    </location>
</feature>
<evidence type="ECO:0000256" key="1">
    <source>
        <dbReference type="SAM" id="MobiDB-lite"/>
    </source>
</evidence>
<reference evidence="3" key="1">
    <citation type="submission" date="2022-07" db="EMBL/GenBank/DDBJ databases">
        <title>Phylogenomic reconstructions and comparative analyses of Kickxellomycotina fungi.</title>
        <authorList>
            <person name="Reynolds N.K."/>
            <person name="Stajich J.E."/>
            <person name="Barry K."/>
            <person name="Grigoriev I.V."/>
            <person name="Crous P."/>
            <person name="Smith M.E."/>
        </authorList>
    </citation>
    <scope>NUCLEOTIDE SEQUENCE</scope>
    <source>
        <strain evidence="3">RSA 567</strain>
    </source>
</reference>
<evidence type="ECO:0000313" key="4">
    <source>
        <dbReference type="Proteomes" id="UP001151582"/>
    </source>
</evidence>
<feature type="compositionally biased region" description="Basic and acidic residues" evidence="1">
    <location>
        <begin position="97"/>
        <end position="110"/>
    </location>
</feature>
<feature type="signal peptide" evidence="2">
    <location>
        <begin position="1"/>
        <end position="25"/>
    </location>
</feature>
<dbReference type="Proteomes" id="UP001151582">
    <property type="component" value="Unassembled WGS sequence"/>
</dbReference>
<feature type="chain" id="PRO_5040873329" evidence="2">
    <location>
        <begin position="26"/>
        <end position="290"/>
    </location>
</feature>
<dbReference type="AlphaFoldDB" id="A0A9W8B2T1"/>
<keyword evidence="4" id="KW-1185">Reference proteome</keyword>